<organism evidence="7 8">
    <name type="scientific">Pseudonocardia sediminis</name>
    <dbReference type="NCBI Taxonomy" id="1397368"/>
    <lineage>
        <taxon>Bacteria</taxon>
        <taxon>Bacillati</taxon>
        <taxon>Actinomycetota</taxon>
        <taxon>Actinomycetes</taxon>
        <taxon>Pseudonocardiales</taxon>
        <taxon>Pseudonocardiaceae</taxon>
        <taxon>Pseudonocardia</taxon>
    </lineage>
</organism>
<accession>A0A4Q7V477</accession>
<gene>
    <name evidence="7" type="ORF">EV383_5230</name>
</gene>
<evidence type="ECO:0000256" key="3">
    <source>
        <dbReference type="ARBA" id="ARBA00022692"/>
    </source>
</evidence>
<dbReference type="RefSeq" id="WP_130292311.1">
    <property type="nucleotide sequence ID" value="NZ_SHKL01000001.1"/>
</dbReference>
<evidence type="ECO:0000256" key="4">
    <source>
        <dbReference type="ARBA" id="ARBA00022989"/>
    </source>
</evidence>
<dbReference type="AlphaFoldDB" id="A0A4Q7V477"/>
<reference evidence="7 8" key="1">
    <citation type="submission" date="2019-02" db="EMBL/GenBank/DDBJ databases">
        <title>Sequencing the genomes of 1000 actinobacteria strains.</title>
        <authorList>
            <person name="Klenk H.-P."/>
        </authorList>
    </citation>
    <scope>NUCLEOTIDE SEQUENCE [LARGE SCALE GENOMIC DNA]</scope>
    <source>
        <strain evidence="7 8">DSM 45779</strain>
    </source>
</reference>
<evidence type="ECO:0000313" key="7">
    <source>
        <dbReference type="EMBL" id="RZT88291.1"/>
    </source>
</evidence>
<dbReference type="EMBL" id="SHKL01000001">
    <property type="protein sequence ID" value="RZT88291.1"/>
    <property type="molecule type" value="Genomic_DNA"/>
</dbReference>
<protein>
    <submittedName>
        <fullName evidence="7">Uncharacterized protein</fullName>
    </submittedName>
</protein>
<evidence type="ECO:0000256" key="2">
    <source>
        <dbReference type="ARBA" id="ARBA00005587"/>
    </source>
</evidence>
<dbReference type="GO" id="GO:0015123">
    <property type="term" value="F:acetate transmembrane transporter activity"/>
    <property type="evidence" value="ECO:0007669"/>
    <property type="project" value="TreeGrafter"/>
</dbReference>
<comment type="subcellular location">
    <subcellularLocation>
        <location evidence="1">Membrane</location>
        <topology evidence="1">Multi-pass membrane protein</topology>
    </subcellularLocation>
</comment>
<proteinExistence type="inferred from homology"/>
<dbReference type="OrthoDB" id="4940354at2"/>
<dbReference type="PANTHER" id="PTHR31123:SF1">
    <property type="entry name" value="ACCUMULATION OF DYADS PROTEIN 2-RELATED"/>
    <property type="match status" value="1"/>
</dbReference>
<keyword evidence="5 6" id="KW-0472">Membrane</keyword>
<comment type="similarity">
    <text evidence="2">Belongs to the acetate uptake transporter (AceTr) (TC 2.A.96) family.</text>
</comment>
<dbReference type="PANTHER" id="PTHR31123">
    <property type="entry name" value="ACCUMULATION OF DYADS PROTEIN 2-RELATED"/>
    <property type="match status" value="1"/>
</dbReference>
<evidence type="ECO:0000256" key="1">
    <source>
        <dbReference type="ARBA" id="ARBA00004141"/>
    </source>
</evidence>
<feature type="transmembrane region" description="Helical" evidence="6">
    <location>
        <begin position="178"/>
        <end position="199"/>
    </location>
</feature>
<name>A0A4Q7V477_PSEST</name>
<feature type="transmembrane region" description="Helical" evidence="6">
    <location>
        <begin position="126"/>
        <end position="145"/>
    </location>
</feature>
<dbReference type="Pfam" id="PF01184">
    <property type="entry name" value="Gpr1_Fun34_YaaH"/>
    <property type="match status" value="1"/>
</dbReference>
<evidence type="ECO:0000256" key="5">
    <source>
        <dbReference type="ARBA" id="ARBA00023136"/>
    </source>
</evidence>
<sequence>MSVESDTAGAHAAAAAAEPAAPAANPIPLALITVLPGGITLGLWFVGYLDTTALPGGMIPILMFSAGMGLIISTIWAARERANAVAGVLGLFAAFWFSFGFLVLALNNGWIINAGTGEAITADQVANIQATYLLSFTIVFILMTLATLRLPLAFTTAFVFVDITFVLAFIGVSAGAAGLFPIAGITTFIFSAVFAYIAYANFAQDLGGKEMAMGNPIQK</sequence>
<keyword evidence="4 6" id="KW-1133">Transmembrane helix</keyword>
<keyword evidence="3 6" id="KW-0812">Transmembrane</keyword>
<keyword evidence="8" id="KW-1185">Reference proteome</keyword>
<dbReference type="InterPro" id="IPR051633">
    <property type="entry name" value="AceTr"/>
</dbReference>
<dbReference type="GO" id="GO:0005886">
    <property type="term" value="C:plasma membrane"/>
    <property type="evidence" value="ECO:0007669"/>
    <property type="project" value="TreeGrafter"/>
</dbReference>
<feature type="transmembrane region" description="Helical" evidence="6">
    <location>
        <begin position="27"/>
        <end position="46"/>
    </location>
</feature>
<dbReference type="Proteomes" id="UP000291591">
    <property type="component" value="Unassembled WGS sequence"/>
</dbReference>
<evidence type="ECO:0000256" key="6">
    <source>
        <dbReference type="SAM" id="Phobius"/>
    </source>
</evidence>
<evidence type="ECO:0000313" key="8">
    <source>
        <dbReference type="Proteomes" id="UP000291591"/>
    </source>
</evidence>
<feature type="transmembrane region" description="Helical" evidence="6">
    <location>
        <begin position="58"/>
        <end position="78"/>
    </location>
</feature>
<dbReference type="InterPro" id="IPR000791">
    <property type="entry name" value="Gpr1/Fun34/SatP-like"/>
</dbReference>
<feature type="transmembrane region" description="Helical" evidence="6">
    <location>
        <begin position="152"/>
        <end position="172"/>
    </location>
</feature>
<comment type="caution">
    <text evidence="7">The sequence shown here is derived from an EMBL/GenBank/DDBJ whole genome shotgun (WGS) entry which is preliminary data.</text>
</comment>
<feature type="transmembrane region" description="Helical" evidence="6">
    <location>
        <begin position="85"/>
        <end position="106"/>
    </location>
</feature>